<sequence>MADTKEYEAAASHTLLEMNEATTTGQPPKYGAFESDTPASVANQSSETIVVSVPELFGHDPMECVCWNCHTRIVTRVGKKIGYLPWIAYTPASVANQSSETIVVSVPELFGHDPMECVCWNCHTRIVTRVGKKIGYLPWIACMALVTLCCWCGCCLIPFCVKDLKDTNHYCPKCETLLARKERV</sequence>
<dbReference type="AlphaFoldDB" id="A0A814Z7K7"/>
<keyword evidence="8" id="KW-0812">Transmembrane</keyword>
<reference evidence="10" key="1">
    <citation type="submission" date="2021-02" db="EMBL/GenBank/DDBJ databases">
        <authorList>
            <person name="Nowell W R."/>
        </authorList>
    </citation>
    <scope>NUCLEOTIDE SEQUENCE</scope>
</reference>
<evidence type="ECO:0000259" key="9">
    <source>
        <dbReference type="PROSITE" id="PS51837"/>
    </source>
</evidence>
<keyword evidence="8" id="KW-1133">Transmembrane helix</keyword>
<evidence type="ECO:0000256" key="5">
    <source>
        <dbReference type="ARBA" id="ARBA00022723"/>
    </source>
</evidence>
<dbReference type="PROSITE" id="PS51837">
    <property type="entry name" value="LITAF"/>
    <property type="match status" value="1"/>
</dbReference>
<dbReference type="Proteomes" id="UP000663891">
    <property type="component" value="Unassembled WGS sequence"/>
</dbReference>
<evidence type="ECO:0000313" key="11">
    <source>
        <dbReference type="Proteomes" id="UP000663891"/>
    </source>
</evidence>
<evidence type="ECO:0000256" key="8">
    <source>
        <dbReference type="SAM" id="Phobius"/>
    </source>
</evidence>
<evidence type="ECO:0000256" key="7">
    <source>
        <dbReference type="ARBA" id="ARBA00023136"/>
    </source>
</evidence>
<organism evidence="10 11">
    <name type="scientific">Adineta steineri</name>
    <dbReference type="NCBI Taxonomy" id="433720"/>
    <lineage>
        <taxon>Eukaryota</taxon>
        <taxon>Metazoa</taxon>
        <taxon>Spiralia</taxon>
        <taxon>Gnathifera</taxon>
        <taxon>Rotifera</taxon>
        <taxon>Eurotatoria</taxon>
        <taxon>Bdelloidea</taxon>
        <taxon>Adinetida</taxon>
        <taxon>Adinetidae</taxon>
        <taxon>Adineta</taxon>
    </lineage>
</organism>
<evidence type="ECO:0000256" key="3">
    <source>
        <dbReference type="ARBA" id="ARBA00004630"/>
    </source>
</evidence>
<feature type="transmembrane region" description="Helical" evidence="8">
    <location>
        <begin position="136"/>
        <end position="159"/>
    </location>
</feature>
<dbReference type="PANTHER" id="PTHR23292:SF6">
    <property type="entry name" value="FI16602P1-RELATED"/>
    <property type="match status" value="1"/>
</dbReference>
<name>A0A814Z7K7_9BILA</name>
<evidence type="ECO:0000256" key="6">
    <source>
        <dbReference type="ARBA" id="ARBA00022833"/>
    </source>
</evidence>
<comment type="similarity">
    <text evidence="4">Belongs to the CDIP1/LITAF family.</text>
</comment>
<dbReference type="InterPro" id="IPR006629">
    <property type="entry name" value="LITAF"/>
</dbReference>
<protein>
    <recommendedName>
        <fullName evidence="9">LITAF domain-containing protein</fullName>
    </recommendedName>
</protein>
<evidence type="ECO:0000256" key="4">
    <source>
        <dbReference type="ARBA" id="ARBA00005975"/>
    </source>
</evidence>
<dbReference type="SUPFAM" id="SSF48695">
    <property type="entry name" value="Multiheme cytochromes"/>
    <property type="match status" value="1"/>
</dbReference>
<dbReference type="EMBL" id="CAJNON010000395">
    <property type="protein sequence ID" value="CAF1239921.1"/>
    <property type="molecule type" value="Genomic_DNA"/>
</dbReference>
<dbReference type="SMART" id="SM00714">
    <property type="entry name" value="LITAF"/>
    <property type="match status" value="1"/>
</dbReference>
<dbReference type="PANTHER" id="PTHR23292">
    <property type="entry name" value="LIPOPOLYSACCHARIDE-INDUCED TUMOR NECROSIS FACTOR-ALPHA FACTOR"/>
    <property type="match status" value="1"/>
</dbReference>
<accession>A0A814Z7K7</accession>
<dbReference type="GO" id="GO:0031902">
    <property type="term" value="C:late endosome membrane"/>
    <property type="evidence" value="ECO:0007669"/>
    <property type="project" value="UniProtKB-SubCell"/>
</dbReference>
<comment type="caution">
    <text evidence="10">The sequence shown here is derived from an EMBL/GenBank/DDBJ whole genome shotgun (WGS) entry which is preliminary data.</text>
</comment>
<dbReference type="InterPro" id="IPR036280">
    <property type="entry name" value="Multihaem_cyt_sf"/>
</dbReference>
<feature type="domain" description="LITAF" evidence="9">
    <location>
        <begin position="99"/>
        <end position="183"/>
    </location>
</feature>
<keyword evidence="5" id="KW-0479">Metal-binding</keyword>
<dbReference type="OrthoDB" id="5599753at2759"/>
<keyword evidence="6" id="KW-0862">Zinc</keyword>
<proteinExistence type="inferred from homology"/>
<dbReference type="GO" id="GO:0008270">
    <property type="term" value="F:zinc ion binding"/>
    <property type="evidence" value="ECO:0007669"/>
    <property type="project" value="TreeGrafter"/>
</dbReference>
<dbReference type="Pfam" id="PF10601">
    <property type="entry name" value="zf-LITAF-like"/>
    <property type="match status" value="1"/>
</dbReference>
<evidence type="ECO:0000256" key="1">
    <source>
        <dbReference type="ARBA" id="ARBA00004414"/>
    </source>
</evidence>
<evidence type="ECO:0000313" key="10">
    <source>
        <dbReference type="EMBL" id="CAF1239921.1"/>
    </source>
</evidence>
<keyword evidence="7 8" id="KW-0472">Membrane</keyword>
<evidence type="ECO:0000256" key="2">
    <source>
        <dbReference type="ARBA" id="ARBA00004481"/>
    </source>
</evidence>
<dbReference type="GO" id="GO:0005765">
    <property type="term" value="C:lysosomal membrane"/>
    <property type="evidence" value="ECO:0007669"/>
    <property type="project" value="UniProtKB-SubCell"/>
</dbReference>
<gene>
    <name evidence="10" type="ORF">VCS650_LOCUS27734</name>
</gene>
<dbReference type="InterPro" id="IPR037519">
    <property type="entry name" value="LITAF_fam"/>
</dbReference>
<comment type="subcellular location">
    <subcellularLocation>
        <location evidence="2">Endosome membrane</location>
        <topology evidence="2">Peripheral membrane protein</topology>
    </subcellularLocation>
    <subcellularLocation>
        <location evidence="1">Late endosome membrane</location>
    </subcellularLocation>
    <subcellularLocation>
        <location evidence="3">Lysosome membrane</location>
        <topology evidence="3">Peripheral membrane protein</topology>
        <orientation evidence="3">Cytoplasmic side</orientation>
    </subcellularLocation>
</comment>